<evidence type="ECO:0000256" key="6">
    <source>
        <dbReference type="ARBA" id="ARBA00023136"/>
    </source>
</evidence>
<keyword evidence="10" id="KW-1185">Reference proteome</keyword>
<dbReference type="GO" id="GO:0005886">
    <property type="term" value="C:plasma membrane"/>
    <property type="evidence" value="ECO:0007669"/>
    <property type="project" value="UniProtKB-SubCell"/>
</dbReference>
<feature type="transmembrane region" description="Helical" evidence="7">
    <location>
        <begin position="70"/>
        <end position="93"/>
    </location>
</feature>
<dbReference type="Proteomes" id="UP000309673">
    <property type="component" value="Unassembled WGS sequence"/>
</dbReference>
<comment type="caution">
    <text evidence="9">The sequence shown here is derived from an EMBL/GenBank/DDBJ whole genome shotgun (WGS) entry which is preliminary data.</text>
</comment>
<sequence>MIKRQHLGAVLLVLIGATSYGLLSPVFKMAEADGWNVKSITYLQVLSGTLLLWLIFAFKGSLQGLKIQPVTLLKLVITGICGLSLTTVFYNQTLSRLDASLSIVLLFQYAWITILLESLRLRRWPAGRQWLAVALIFAGTLFAAGLLERDPGRLDGWGIIYGLLSAVTYGLFFFLSSYLPQTLEPIAKSAIMATASIVFITAIQGAGSFAGSGSVPIYVWGVLLGILGTVVPTICFNSGIPRIGAGLSALLGSLELPVAVLAAAVLLGEPLSWWQGAGILLILAGILAAERRQDSSPEDRPER</sequence>
<reference evidence="9 10" key="1">
    <citation type="submission" date="2019-04" db="EMBL/GenBank/DDBJ databases">
        <title>Cohnella sp. nov., isolated from soil.</title>
        <authorList>
            <person name="Kim W."/>
        </authorList>
    </citation>
    <scope>NUCLEOTIDE SEQUENCE [LARGE SCALE GENOMIC DNA]</scope>
    <source>
        <strain evidence="9 10">CAU 1483</strain>
    </source>
</reference>
<gene>
    <name evidence="9" type="ORF">E5161_08830</name>
</gene>
<feature type="domain" description="EamA" evidence="8">
    <location>
        <begin position="9"/>
        <end position="143"/>
    </location>
</feature>
<dbReference type="AlphaFoldDB" id="A0A4U0FDC9"/>
<evidence type="ECO:0000259" key="8">
    <source>
        <dbReference type="Pfam" id="PF00892"/>
    </source>
</evidence>
<dbReference type="SUPFAM" id="SSF103481">
    <property type="entry name" value="Multidrug resistance efflux transporter EmrE"/>
    <property type="match status" value="2"/>
</dbReference>
<evidence type="ECO:0000256" key="2">
    <source>
        <dbReference type="ARBA" id="ARBA00007362"/>
    </source>
</evidence>
<evidence type="ECO:0000256" key="7">
    <source>
        <dbReference type="SAM" id="Phobius"/>
    </source>
</evidence>
<feature type="transmembrane region" description="Helical" evidence="7">
    <location>
        <begin position="273"/>
        <end position="290"/>
    </location>
</feature>
<organism evidence="9 10">
    <name type="scientific">Cohnella pontilimi</name>
    <dbReference type="NCBI Taxonomy" id="2564100"/>
    <lineage>
        <taxon>Bacteria</taxon>
        <taxon>Bacillati</taxon>
        <taxon>Bacillota</taxon>
        <taxon>Bacilli</taxon>
        <taxon>Bacillales</taxon>
        <taxon>Paenibacillaceae</taxon>
        <taxon>Cohnella</taxon>
    </lineage>
</organism>
<dbReference type="EMBL" id="SUPK01000003">
    <property type="protein sequence ID" value="TJY42926.1"/>
    <property type="molecule type" value="Genomic_DNA"/>
</dbReference>
<dbReference type="RefSeq" id="WP_136777346.1">
    <property type="nucleotide sequence ID" value="NZ_SUPK01000003.1"/>
</dbReference>
<proteinExistence type="inferred from homology"/>
<feature type="transmembrane region" description="Helical" evidence="7">
    <location>
        <begin position="217"/>
        <end position="236"/>
    </location>
</feature>
<feature type="transmembrane region" description="Helical" evidence="7">
    <location>
        <begin position="99"/>
        <end position="118"/>
    </location>
</feature>
<keyword evidence="6 7" id="KW-0472">Membrane</keyword>
<keyword evidence="5 7" id="KW-1133">Transmembrane helix</keyword>
<evidence type="ECO:0000256" key="1">
    <source>
        <dbReference type="ARBA" id="ARBA00004651"/>
    </source>
</evidence>
<dbReference type="PANTHER" id="PTHR42920">
    <property type="entry name" value="OS03G0707200 PROTEIN-RELATED"/>
    <property type="match status" value="1"/>
</dbReference>
<feature type="transmembrane region" description="Helical" evidence="7">
    <location>
        <begin position="130"/>
        <end position="147"/>
    </location>
</feature>
<evidence type="ECO:0000256" key="4">
    <source>
        <dbReference type="ARBA" id="ARBA00022692"/>
    </source>
</evidence>
<feature type="domain" description="EamA" evidence="8">
    <location>
        <begin position="157"/>
        <end position="287"/>
    </location>
</feature>
<feature type="transmembrane region" description="Helical" evidence="7">
    <location>
        <begin position="191"/>
        <end position="211"/>
    </location>
</feature>
<protein>
    <submittedName>
        <fullName evidence="9">DMT family transporter</fullName>
    </submittedName>
</protein>
<feature type="transmembrane region" description="Helical" evidence="7">
    <location>
        <begin position="159"/>
        <end position="179"/>
    </location>
</feature>
<dbReference type="InterPro" id="IPR000620">
    <property type="entry name" value="EamA_dom"/>
</dbReference>
<evidence type="ECO:0000256" key="3">
    <source>
        <dbReference type="ARBA" id="ARBA00022475"/>
    </source>
</evidence>
<keyword evidence="4 7" id="KW-0812">Transmembrane</keyword>
<dbReference type="OrthoDB" id="3180815at2"/>
<evidence type="ECO:0000313" key="9">
    <source>
        <dbReference type="EMBL" id="TJY42926.1"/>
    </source>
</evidence>
<dbReference type="InterPro" id="IPR051258">
    <property type="entry name" value="Diverse_Substrate_Transporter"/>
</dbReference>
<name>A0A4U0FDC9_9BACL</name>
<comment type="subcellular location">
    <subcellularLocation>
        <location evidence="1">Cell membrane</location>
        <topology evidence="1">Multi-pass membrane protein</topology>
    </subcellularLocation>
</comment>
<keyword evidence="3" id="KW-1003">Cell membrane</keyword>
<feature type="transmembrane region" description="Helical" evidence="7">
    <location>
        <begin position="243"/>
        <end position="267"/>
    </location>
</feature>
<accession>A0A4U0FDC9</accession>
<feature type="transmembrane region" description="Helical" evidence="7">
    <location>
        <begin position="39"/>
        <end position="58"/>
    </location>
</feature>
<evidence type="ECO:0000313" key="10">
    <source>
        <dbReference type="Proteomes" id="UP000309673"/>
    </source>
</evidence>
<comment type="similarity">
    <text evidence="2">Belongs to the EamA transporter family.</text>
</comment>
<evidence type="ECO:0000256" key="5">
    <source>
        <dbReference type="ARBA" id="ARBA00022989"/>
    </source>
</evidence>
<dbReference type="InterPro" id="IPR037185">
    <property type="entry name" value="EmrE-like"/>
</dbReference>
<dbReference type="PANTHER" id="PTHR42920:SF5">
    <property type="entry name" value="EAMA DOMAIN-CONTAINING PROTEIN"/>
    <property type="match status" value="1"/>
</dbReference>
<dbReference type="Pfam" id="PF00892">
    <property type="entry name" value="EamA"/>
    <property type="match status" value="2"/>
</dbReference>